<dbReference type="InterPro" id="IPR009050">
    <property type="entry name" value="Globin-like_sf"/>
</dbReference>
<dbReference type="RefSeq" id="WP_011819656.1">
    <property type="nucleotide sequence ID" value="NC_008817.1"/>
</dbReference>
<feature type="binding site" evidence="4">
    <location>
        <position position="35"/>
    </location>
    <ligand>
        <name>(2R,3E)-phycocyanobilin</name>
        <dbReference type="ChEBI" id="CHEBI:85275"/>
        <label>1</label>
    </ligand>
</feature>
<evidence type="ECO:0000256" key="3">
    <source>
        <dbReference type="ARBA" id="ARBA00023307"/>
    </source>
</evidence>
<dbReference type="eggNOG" id="ENOG502ZAPU">
    <property type="taxonomic scope" value="Bacteria"/>
</dbReference>
<dbReference type="HOGENOM" id="CLU_104219_0_0_3"/>
<proteinExistence type="inferred from homology"/>
<evidence type="ECO:0000313" key="6">
    <source>
        <dbReference type="Proteomes" id="UP000001589"/>
    </source>
</evidence>
<comment type="similarity">
    <text evidence="1">Belongs to the phycobiliprotein family.</text>
</comment>
<dbReference type="STRING" id="167542.P9515_03391"/>
<name>A2BUT7_PROM5</name>
<dbReference type="SUPFAM" id="SSF46458">
    <property type="entry name" value="Globin-like"/>
    <property type="match status" value="1"/>
</dbReference>
<evidence type="ECO:0000256" key="1">
    <source>
        <dbReference type="ARBA" id="ARBA00008182"/>
    </source>
</evidence>
<protein>
    <submittedName>
        <fullName evidence="5">Phycobilisome protein</fullName>
    </submittedName>
</protein>
<dbReference type="PANTHER" id="PTHR34011:SF7">
    <property type="entry name" value="C-PHYCOCYANIN BETA SUBUNIT"/>
    <property type="match status" value="1"/>
</dbReference>
<dbReference type="GO" id="GO:0015979">
    <property type="term" value="P:photosynthesis"/>
    <property type="evidence" value="ECO:0007669"/>
    <property type="project" value="InterPro"/>
</dbReference>
<dbReference type="GO" id="GO:0030089">
    <property type="term" value="C:phycobilisome"/>
    <property type="evidence" value="ECO:0007669"/>
    <property type="project" value="InterPro"/>
</dbReference>
<dbReference type="KEGG" id="pmc:P9515_03391"/>
<evidence type="ECO:0000313" key="5">
    <source>
        <dbReference type="EMBL" id="ABM71548.1"/>
    </source>
</evidence>
<dbReference type="Gene3D" id="1.10.490.20">
    <property type="entry name" value="Phycocyanins"/>
    <property type="match status" value="1"/>
</dbReference>
<dbReference type="PIRSF" id="PIRSF000081">
    <property type="entry name" value="Phycocyanin"/>
    <property type="match status" value="1"/>
</dbReference>
<reference evidence="5 6" key="1">
    <citation type="journal article" date="2007" name="PLoS Genet.">
        <title>Patterns and implications of gene gain and loss in the evolution of Prochlorococcus.</title>
        <authorList>
            <person name="Kettler G.C."/>
            <person name="Martiny A.C."/>
            <person name="Huang K."/>
            <person name="Zucker J."/>
            <person name="Coleman M.L."/>
            <person name="Rodrigue S."/>
            <person name="Chen F."/>
            <person name="Lapidus A."/>
            <person name="Ferriera S."/>
            <person name="Johnson J."/>
            <person name="Steglich C."/>
            <person name="Church G.M."/>
            <person name="Richardson P."/>
            <person name="Chisholm S.W."/>
        </authorList>
    </citation>
    <scope>NUCLEOTIDE SEQUENCE [LARGE SCALE GENOMIC DNA]</scope>
    <source>
        <strain evidence="5 6">MIT 9515</strain>
    </source>
</reference>
<evidence type="ECO:0000256" key="4">
    <source>
        <dbReference type="PIRSR" id="PIRSR000081-1"/>
    </source>
</evidence>
<feature type="binding site" evidence="4">
    <location>
        <position position="39"/>
    </location>
    <ligand>
        <name>(2R,3E)-phycocyanobilin</name>
        <dbReference type="ChEBI" id="CHEBI:85275"/>
        <label>1</label>
    </ligand>
</feature>
<sequence>MSVPNNNQILSTDRKLENINNKNIEYIKEFINTANSRLDAINSITNNSHAIAADAVTAMICENQDSINSKISIDSTNKMSVCLRDGEIILRIVSYLLISDDESVLSKSCLKDLKNTYLALGVPLKNAIRVFELMRDATISDLKSTVNEMSGEKRFLQDLISNTEFQFERIINLLK</sequence>
<dbReference type="Proteomes" id="UP000001589">
    <property type="component" value="Chromosome"/>
</dbReference>
<dbReference type="OrthoDB" id="512145at2"/>
<dbReference type="PANTHER" id="PTHR34011">
    <property type="entry name" value="PHYCOBILISOME 32.1 KDA LINKER POLYPEPTIDE, PHYCOCYANIN-ASSOCIATED, ROD 2-RELATED"/>
    <property type="match status" value="1"/>
</dbReference>
<dbReference type="Pfam" id="PF00502">
    <property type="entry name" value="Phycobilisome"/>
    <property type="match status" value="1"/>
</dbReference>
<keyword evidence="2" id="KW-0157">Chromophore</keyword>
<dbReference type="GeneID" id="60200486"/>
<dbReference type="InterPro" id="IPR012128">
    <property type="entry name" value="Phycobilisome_asu/bsu"/>
</dbReference>
<feature type="binding site" description="covalent" evidence="4">
    <location>
        <position position="82"/>
    </location>
    <ligand>
        <name>(2R,3E)-phycocyanobilin</name>
        <dbReference type="ChEBI" id="CHEBI:85275"/>
        <label>2</label>
    </ligand>
</feature>
<dbReference type="EMBL" id="CP000552">
    <property type="protein sequence ID" value="ABM71548.1"/>
    <property type="molecule type" value="Genomic_DNA"/>
</dbReference>
<dbReference type="AlphaFoldDB" id="A2BUT7"/>
<accession>A2BUT7</accession>
<feature type="binding site" evidence="4">
    <location>
        <begin position="82"/>
        <end position="88"/>
    </location>
    <ligand>
        <name>(2R,3E)-phycocyanobilin</name>
        <dbReference type="ChEBI" id="CHEBI:85275"/>
        <label>2</label>
    </ligand>
</feature>
<keyword evidence="3" id="KW-0089">Bile pigment</keyword>
<dbReference type="InterPro" id="IPR038719">
    <property type="entry name" value="Phycobilisome_asu/bsu_sf"/>
</dbReference>
<gene>
    <name evidence="5" type="primary">cpeB</name>
    <name evidence="5" type="ordered locus">P9515_03391</name>
</gene>
<organism evidence="5 6">
    <name type="scientific">Prochlorococcus marinus (strain MIT 9515)</name>
    <dbReference type="NCBI Taxonomy" id="167542"/>
    <lineage>
        <taxon>Bacteria</taxon>
        <taxon>Bacillati</taxon>
        <taxon>Cyanobacteriota</taxon>
        <taxon>Cyanophyceae</taxon>
        <taxon>Synechococcales</taxon>
        <taxon>Prochlorococcaceae</taxon>
        <taxon>Prochlorococcus</taxon>
    </lineage>
</organism>
<evidence type="ECO:0000256" key="2">
    <source>
        <dbReference type="ARBA" id="ARBA00022991"/>
    </source>
</evidence>